<dbReference type="GO" id="GO:0046872">
    <property type="term" value="F:metal ion binding"/>
    <property type="evidence" value="ECO:0007669"/>
    <property type="project" value="UniProtKB-KW"/>
</dbReference>
<dbReference type="InterPro" id="IPR033756">
    <property type="entry name" value="YlxH/NBP35"/>
</dbReference>
<evidence type="ECO:0000256" key="4">
    <source>
        <dbReference type="ARBA" id="ARBA00022490"/>
    </source>
</evidence>
<keyword evidence="6 12" id="KW-0547">Nucleotide-binding</keyword>
<dbReference type="GO" id="GO:0005524">
    <property type="term" value="F:ATP binding"/>
    <property type="evidence" value="ECO:0007669"/>
    <property type="project" value="UniProtKB-KW"/>
</dbReference>
<evidence type="ECO:0000256" key="10">
    <source>
        <dbReference type="ARBA" id="ARBA00053368"/>
    </source>
</evidence>
<dbReference type="GO" id="GO:0005634">
    <property type="term" value="C:nucleus"/>
    <property type="evidence" value="ECO:0007669"/>
    <property type="project" value="UniProtKB-ARBA"/>
</dbReference>
<keyword evidence="4 12" id="KW-0963">Cytoplasm</keyword>
<sequence>MASHVASNLAHIKHIVLVLSGKGGVGKSTISTELALSLHATGKRVGVLDIDLTGPSVPTMFGLNDRQVLQASTGWVPVFADSEQRLAVMSLGFLLRNKDDAVIWRGPKKNAMIKQFLTDVAWGSLDYLIIDTPPGTSDEHISIVEYLKEHNPDGAVVVTTPQAVSLSDVRKEVNFCKKVKIPILGVVENMSGYICPHCSEHHDIFSSGGGEALATEFKVPFLGKVPLDSTLISLMEQDDGGFVNIFNESNLAPVFMTITQKLISAVEPTSAPTNPRYNGNAISVDPDTVVSKDMNDETAANSAVI</sequence>
<evidence type="ECO:0000256" key="8">
    <source>
        <dbReference type="ARBA" id="ARBA00023004"/>
    </source>
</evidence>
<evidence type="ECO:0000313" key="16">
    <source>
        <dbReference type="Proteomes" id="UP000320475"/>
    </source>
</evidence>
<dbReference type="Gene3D" id="3.40.50.300">
    <property type="entry name" value="P-loop containing nucleotide triphosphate hydrolases"/>
    <property type="match status" value="1"/>
</dbReference>
<dbReference type="InterPro" id="IPR028600">
    <property type="entry name" value="NUBP2/Cfd1_eukaryotes"/>
</dbReference>
<reference evidence="15 16" key="1">
    <citation type="journal article" date="2019" name="Sci. Rep.">
        <title>Comparative genomics of chytrid fungi reveal insights into the obligate biotrophic and pathogenic lifestyle of Synchytrium endobioticum.</title>
        <authorList>
            <person name="van de Vossenberg B.T.L.H."/>
            <person name="Warris S."/>
            <person name="Nguyen H.D.T."/>
            <person name="van Gent-Pelzer M.P.E."/>
            <person name="Joly D.L."/>
            <person name="van de Geest H.C."/>
            <person name="Bonants P.J.M."/>
            <person name="Smith D.S."/>
            <person name="Levesque C.A."/>
            <person name="van der Lee T.A.J."/>
        </authorList>
    </citation>
    <scope>NUCLEOTIDE SEQUENCE [LARGE SCALE GENOMIC DNA]</scope>
    <source>
        <strain evidence="14 16">LEV6574</strain>
        <strain evidence="13 15">MB42</strain>
    </source>
</reference>
<evidence type="ECO:0000256" key="12">
    <source>
        <dbReference type="HAMAP-Rule" id="MF_03039"/>
    </source>
</evidence>
<dbReference type="PANTHER" id="PTHR23264">
    <property type="entry name" value="NUCLEOTIDE-BINDING PROTEIN NBP35 YEAST -RELATED"/>
    <property type="match status" value="1"/>
</dbReference>
<dbReference type="PANTHER" id="PTHR23264:SF19">
    <property type="entry name" value="CYTOSOLIC FE-S CLUSTER ASSEMBLY FACTOR NUBP2"/>
    <property type="match status" value="1"/>
</dbReference>
<keyword evidence="3 12" id="KW-0004">4Fe-4S</keyword>
<dbReference type="InterPro" id="IPR019591">
    <property type="entry name" value="Mrp/NBP35_ATP-bd"/>
</dbReference>
<evidence type="ECO:0000313" key="13">
    <source>
        <dbReference type="EMBL" id="TPX41269.1"/>
    </source>
</evidence>
<dbReference type="InterPro" id="IPR000808">
    <property type="entry name" value="Mrp-like_CS"/>
</dbReference>
<dbReference type="VEuPathDB" id="FungiDB:SeMB42_g05641"/>
<comment type="caution">
    <text evidence="14">The sequence shown here is derived from an EMBL/GenBank/DDBJ whole genome shotgun (WGS) entry which is preliminary data.</text>
</comment>
<dbReference type="FunFam" id="3.40.50.300:FF:000796">
    <property type="entry name" value="Cytosolic Fe-S cluster assembly factor NUBP2"/>
    <property type="match status" value="1"/>
</dbReference>
<dbReference type="AlphaFoldDB" id="A0A507D4X1"/>
<dbReference type="HAMAP" id="MF_03039">
    <property type="entry name" value="NUBP2"/>
    <property type="match status" value="1"/>
</dbReference>
<dbReference type="GO" id="GO:0005930">
    <property type="term" value="C:axoneme"/>
    <property type="evidence" value="ECO:0007669"/>
    <property type="project" value="UniProtKB-SubCell"/>
</dbReference>
<gene>
    <name evidence="14" type="ORF">SeLEV6574_g03217</name>
    <name evidence="13" type="ORF">SeMB42_g05641</name>
</gene>
<evidence type="ECO:0000256" key="1">
    <source>
        <dbReference type="ARBA" id="ARBA00004114"/>
    </source>
</evidence>
<keyword evidence="5 12" id="KW-0479">Metal-binding</keyword>
<evidence type="ECO:0000256" key="11">
    <source>
        <dbReference type="ARBA" id="ARBA00065349"/>
    </source>
</evidence>
<evidence type="ECO:0000313" key="14">
    <source>
        <dbReference type="EMBL" id="TPX46464.1"/>
    </source>
</evidence>
<comment type="subunit">
    <text evidence="11">Heterotetramer of 2 NUBP1 and 2 NUBP2 chains. Interacts with KIFC1. Interacts with NUBP1.</text>
</comment>
<dbReference type="Proteomes" id="UP000320475">
    <property type="component" value="Unassembled WGS sequence"/>
</dbReference>
<feature type="binding site" evidence="12">
    <location>
        <position position="198"/>
    </location>
    <ligand>
        <name>[4Fe-4S] cluster</name>
        <dbReference type="ChEBI" id="CHEBI:49883"/>
        <note>ligand shared between dimeric partners</note>
    </ligand>
</feature>
<evidence type="ECO:0000256" key="3">
    <source>
        <dbReference type="ARBA" id="ARBA00022485"/>
    </source>
</evidence>
<feature type="binding site" evidence="12">
    <location>
        <position position="195"/>
    </location>
    <ligand>
        <name>[4Fe-4S] cluster</name>
        <dbReference type="ChEBI" id="CHEBI:49883"/>
        <note>ligand shared between dimeric partners</note>
    </ligand>
</feature>
<proteinExistence type="inferred from homology"/>
<evidence type="ECO:0000256" key="7">
    <source>
        <dbReference type="ARBA" id="ARBA00022840"/>
    </source>
</evidence>
<dbReference type="Proteomes" id="UP000317494">
    <property type="component" value="Unassembled WGS sequence"/>
</dbReference>
<dbReference type="EMBL" id="QEAM01000103">
    <property type="protein sequence ID" value="TPX46464.1"/>
    <property type="molecule type" value="Genomic_DNA"/>
</dbReference>
<evidence type="ECO:0000256" key="2">
    <source>
        <dbReference type="ARBA" id="ARBA00004430"/>
    </source>
</evidence>
<comment type="subcellular location">
    <subcellularLocation>
        <location evidence="2">Cytoplasm</location>
        <location evidence="2">Cytoskeleton</location>
        <location evidence="2">Cilium axoneme</location>
    </subcellularLocation>
    <subcellularLocation>
        <location evidence="1">Cytoplasm</location>
        <location evidence="1">Cytoskeleton</location>
        <location evidence="1">Microtubule organizing center</location>
        <location evidence="1">Centrosome</location>
        <location evidence="1">Centriole</location>
    </subcellularLocation>
</comment>
<accession>A0A507D4X1</accession>
<dbReference type="GO" id="GO:0005829">
    <property type="term" value="C:cytosol"/>
    <property type="evidence" value="ECO:0007669"/>
    <property type="project" value="TreeGrafter"/>
</dbReference>
<protein>
    <submittedName>
        <fullName evidence="14">Uncharacterized protein</fullName>
    </submittedName>
</protein>
<dbReference type="GO" id="GO:0005814">
    <property type="term" value="C:centriole"/>
    <property type="evidence" value="ECO:0007669"/>
    <property type="project" value="UniProtKB-SubCell"/>
</dbReference>
<dbReference type="GO" id="GO:0051539">
    <property type="term" value="F:4 iron, 4 sulfur cluster binding"/>
    <property type="evidence" value="ECO:0007669"/>
    <property type="project" value="UniProtKB-UniRule"/>
</dbReference>
<feature type="binding site" evidence="12">
    <location>
        <begin position="21"/>
        <end position="28"/>
    </location>
    <ligand>
        <name>ATP</name>
        <dbReference type="ChEBI" id="CHEBI:30616"/>
    </ligand>
</feature>
<dbReference type="GO" id="GO:0016226">
    <property type="term" value="P:iron-sulfur cluster assembly"/>
    <property type="evidence" value="ECO:0007669"/>
    <property type="project" value="UniProtKB-UniRule"/>
</dbReference>
<dbReference type="OrthoDB" id="1741334at2759"/>
<dbReference type="STRING" id="286115.A0A507D4X1"/>
<dbReference type="GO" id="GO:0140663">
    <property type="term" value="F:ATP-dependent FeS chaperone activity"/>
    <property type="evidence" value="ECO:0007669"/>
    <property type="project" value="InterPro"/>
</dbReference>
<evidence type="ECO:0000256" key="5">
    <source>
        <dbReference type="ARBA" id="ARBA00022723"/>
    </source>
</evidence>
<dbReference type="PROSITE" id="PS01215">
    <property type="entry name" value="MRP"/>
    <property type="match status" value="1"/>
</dbReference>
<comment type="function">
    <text evidence="12">Component of the cytosolic iron-sulfur (Fe/S) protein assembly (CIA) machinery. Required for maturation of extramitochondrial Fe-S proteins. The NBP35-CFD1 heterotetramer forms a Fe-S scaffold complex, mediating the de novo assembly of an Fe-S cluster and its transfer to target apoproteins.</text>
</comment>
<evidence type="ECO:0000256" key="9">
    <source>
        <dbReference type="ARBA" id="ARBA00023014"/>
    </source>
</evidence>
<dbReference type="EMBL" id="QEAN01000277">
    <property type="protein sequence ID" value="TPX41269.1"/>
    <property type="molecule type" value="Genomic_DNA"/>
</dbReference>
<dbReference type="HAMAP" id="MF_02040">
    <property type="entry name" value="Mrp_NBP35"/>
    <property type="match status" value="1"/>
</dbReference>
<evidence type="ECO:0000256" key="6">
    <source>
        <dbReference type="ARBA" id="ARBA00022741"/>
    </source>
</evidence>
<keyword evidence="9 12" id="KW-0411">Iron-sulfur</keyword>
<comment type="similarity">
    <text evidence="12">Belongs to the Mrp/NBP35 ATP-binding proteins family. NUBP2/CFD1 subfamily.</text>
</comment>
<keyword evidence="15" id="KW-1185">Reference proteome</keyword>
<comment type="function">
    <text evidence="10">Component of the cytosolic iron-sulfur (Fe/S) protein assembly (CIA) machinery. Required for maturation of extramitochondrial Fe-S proteins. The NUBP1-NUBP2 heterotetramer forms a Fe-S scaffold complex, mediating the de novo assembly of an Fe-S cluster and its transfer to target apoproteins. Negatively regulates cilium formation and structure.</text>
</comment>
<keyword evidence="8 12" id="KW-0408">Iron</keyword>
<keyword evidence="7 12" id="KW-0067">ATP-binding</keyword>
<organism evidence="14 16">
    <name type="scientific">Synchytrium endobioticum</name>
    <dbReference type="NCBI Taxonomy" id="286115"/>
    <lineage>
        <taxon>Eukaryota</taxon>
        <taxon>Fungi</taxon>
        <taxon>Fungi incertae sedis</taxon>
        <taxon>Chytridiomycota</taxon>
        <taxon>Chytridiomycota incertae sedis</taxon>
        <taxon>Chytridiomycetes</taxon>
        <taxon>Synchytriales</taxon>
        <taxon>Synchytriaceae</taxon>
        <taxon>Synchytrium</taxon>
    </lineage>
</organism>
<dbReference type="Pfam" id="PF10609">
    <property type="entry name" value="ParA"/>
    <property type="match status" value="1"/>
</dbReference>
<dbReference type="SUPFAM" id="SSF52540">
    <property type="entry name" value="P-loop containing nucleoside triphosphate hydrolases"/>
    <property type="match status" value="1"/>
</dbReference>
<dbReference type="CDD" id="cd02037">
    <property type="entry name" value="Mrp_NBP35"/>
    <property type="match status" value="1"/>
</dbReference>
<evidence type="ECO:0000313" key="15">
    <source>
        <dbReference type="Proteomes" id="UP000317494"/>
    </source>
</evidence>
<name>A0A507D4X1_9FUNG</name>
<dbReference type="InterPro" id="IPR027417">
    <property type="entry name" value="P-loop_NTPase"/>
</dbReference>